<feature type="domain" description="DUF4124" evidence="3">
    <location>
        <begin position="17"/>
        <end position="53"/>
    </location>
</feature>
<proteinExistence type="predicted"/>
<gene>
    <name evidence="4" type="ORF">KCG35_00150</name>
</gene>
<dbReference type="Pfam" id="PF13511">
    <property type="entry name" value="DUF4124"/>
    <property type="match status" value="1"/>
</dbReference>
<accession>A0ABS5Z5X0</accession>
<feature type="region of interest" description="Disordered" evidence="1">
    <location>
        <begin position="76"/>
        <end position="103"/>
    </location>
</feature>
<comment type="caution">
    <text evidence="4">The sequence shown here is derived from an EMBL/GenBank/DDBJ whole genome shotgun (WGS) entry which is preliminary data.</text>
</comment>
<dbReference type="InterPro" id="IPR025392">
    <property type="entry name" value="DUF4124"/>
</dbReference>
<feature type="chain" id="PRO_5046660685" evidence="2">
    <location>
        <begin position="28"/>
        <end position="156"/>
    </location>
</feature>
<organism evidence="4 5">
    <name type="scientific">Zooshikella harenae</name>
    <dbReference type="NCBI Taxonomy" id="2827238"/>
    <lineage>
        <taxon>Bacteria</taxon>
        <taxon>Pseudomonadati</taxon>
        <taxon>Pseudomonadota</taxon>
        <taxon>Gammaproteobacteria</taxon>
        <taxon>Oceanospirillales</taxon>
        <taxon>Zooshikellaceae</taxon>
        <taxon>Zooshikella</taxon>
    </lineage>
</organism>
<dbReference type="PROSITE" id="PS51257">
    <property type="entry name" value="PROKAR_LIPOPROTEIN"/>
    <property type="match status" value="1"/>
</dbReference>
<dbReference type="EMBL" id="JAGSOY010000001">
    <property type="protein sequence ID" value="MBU2709460.1"/>
    <property type="molecule type" value="Genomic_DNA"/>
</dbReference>
<protein>
    <submittedName>
        <fullName evidence="4">DUF4124 domain-containing protein</fullName>
    </submittedName>
</protein>
<sequence>MVNKMPKSCQQVVVSVLLLVASCLVQAEMYQWRDEQGRVHYSDKPPASAEQQVDKVDIRVKNNDFDYMDESRMEALRRQEQNKSVRDELVGEEKGKQEKQEKQKLNLCQKLRSRLKTLEGPVQLLDKEGNPVNISEKEREAKAKQLREQVQQYCAQ</sequence>
<evidence type="ECO:0000256" key="2">
    <source>
        <dbReference type="SAM" id="SignalP"/>
    </source>
</evidence>
<name>A0ABS5Z5X0_9GAMM</name>
<evidence type="ECO:0000256" key="1">
    <source>
        <dbReference type="SAM" id="MobiDB-lite"/>
    </source>
</evidence>
<evidence type="ECO:0000259" key="3">
    <source>
        <dbReference type="Pfam" id="PF13511"/>
    </source>
</evidence>
<evidence type="ECO:0000313" key="5">
    <source>
        <dbReference type="Proteomes" id="UP000690515"/>
    </source>
</evidence>
<keyword evidence="5" id="KW-1185">Reference proteome</keyword>
<reference evidence="4 5" key="1">
    <citation type="submission" date="2021-04" db="EMBL/GenBank/DDBJ databases">
        <authorList>
            <person name="Pira H."/>
            <person name="Risdian C."/>
            <person name="Wink J."/>
        </authorList>
    </citation>
    <scope>NUCLEOTIDE SEQUENCE [LARGE SCALE GENOMIC DNA]</scope>
    <source>
        <strain evidence="4 5">WH53</strain>
    </source>
</reference>
<feature type="signal peptide" evidence="2">
    <location>
        <begin position="1"/>
        <end position="27"/>
    </location>
</feature>
<dbReference type="Proteomes" id="UP000690515">
    <property type="component" value="Unassembled WGS sequence"/>
</dbReference>
<evidence type="ECO:0000313" key="4">
    <source>
        <dbReference type="EMBL" id="MBU2709460.1"/>
    </source>
</evidence>
<dbReference type="RefSeq" id="WP_215817630.1">
    <property type="nucleotide sequence ID" value="NZ_JAGSOY010000001.1"/>
</dbReference>
<keyword evidence="2" id="KW-0732">Signal</keyword>